<organism evidence="1 2">
    <name type="scientific">Cetraspora pellucida</name>
    <dbReference type="NCBI Taxonomy" id="1433469"/>
    <lineage>
        <taxon>Eukaryota</taxon>
        <taxon>Fungi</taxon>
        <taxon>Fungi incertae sedis</taxon>
        <taxon>Mucoromycota</taxon>
        <taxon>Glomeromycotina</taxon>
        <taxon>Glomeromycetes</taxon>
        <taxon>Diversisporales</taxon>
        <taxon>Gigasporaceae</taxon>
        <taxon>Cetraspora</taxon>
    </lineage>
</organism>
<accession>A0ACA9QVM4</accession>
<proteinExistence type="predicted"/>
<gene>
    <name evidence="1" type="ORF">SPELUC_LOCUS15473</name>
</gene>
<reference evidence="1" key="1">
    <citation type="submission" date="2021-06" db="EMBL/GenBank/DDBJ databases">
        <authorList>
            <person name="Kallberg Y."/>
            <person name="Tangrot J."/>
            <person name="Rosling A."/>
        </authorList>
    </citation>
    <scope>NUCLEOTIDE SEQUENCE</scope>
    <source>
        <strain evidence="1">28 12/20/2015</strain>
    </source>
</reference>
<evidence type="ECO:0000313" key="1">
    <source>
        <dbReference type="EMBL" id="CAG8766249.1"/>
    </source>
</evidence>
<name>A0ACA9QVM4_9GLOM</name>
<keyword evidence="2" id="KW-1185">Reference proteome</keyword>
<sequence>IKVALNKSLHHYYSVPSEVGTLAALLDPRCKSLSFVSENKKLETIKALRNIVASLQSNHEEFQQSTKSDNSLIARIFQLHHPQIDEVTDYLAQPQISPTHNPFSWWINNQERFPTIIKLAQKYLSIPATSTPSERLFSDAGNIMSSKRTNLKPQVFEQLLFLKRNYNLVSDIFPK</sequence>
<protein>
    <submittedName>
        <fullName evidence="1">4725_t:CDS:1</fullName>
    </submittedName>
</protein>
<comment type="caution">
    <text evidence="1">The sequence shown here is derived from an EMBL/GenBank/DDBJ whole genome shotgun (WGS) entry which is preliminary data.</text>
</comment>
<dbReference type="EMBL" id="CAJVPW010051301">
    <property type="protein sequence ID" value="CAG8766249.1"/>
    <property type="molecule type" value="Genomic_DNA"/>
</dbReference>
<dbReference type="Proteomes" id="UP000789366">
    <property type="component" value="Unassembled WGS sequence"/>
</dbReference>
<evidence type="ECO:0000313" key="2">
    <source>
        <dbReference type="Proteomes" id="UP000789366"/>
    </source>
</evidence>
<feature type="non-terminal residue" evidence="1">
    <location>
        <position position="1"/>
    </location>
</feature>